<dbReference type="CDD" id="cd01065">
    <property type="entry name" value="NAD_bind_Shikimate_DH"/>
    <property type="match status" value="1"/>
</dbReference>
<comment type="similarity">
    <text evidence="1">In the 2nd section; belongs to the type-I 3-dehydroquinase family.</text>
</comment>
<dbReference type="InterPro" id="IPR001381">
    <property type="entry name" value="DHquinase_I"/>
</dbReference>
<dbReference type="Gene3D" id="3.40.50.300">
    <property type="entry name" value="P-loop containing nucleotide triphosphate hydrolases"/>
    <property type="match status" value="1"/>
</dbReference>
<feature type="domain" description="SDH C-terminal" evidence="7">
    <location>
        <begin position="785"/>
        <end position="815"/>
    </location>
</feature>
<evidence type="ECO:0000259" key="6">
    <source>
        <dbReference type="Pfam" id="PF08501"/>
    </source>
</evidence>
<protein>
    <submittedName>
        <fullName evidence="8">Quinate pathway repressor protein</fullName>
    </submittedName>
</protein>
<dbReference type="Gene3D" id="3.40.50.10860">
    <property type="entry name" value="Leucine Dehydrogenase, chain A, domain 1"/>
    <property type="match status" value="1"/>
</dbReference>
<evidence type="ECO:0000259" key="7">
    <source>
        <dbReference type="Pfam" id="PF18317"/>
    </source>
</evidence>
<dbReference type="Pfam" id="PF01202">
    <property type="entry name" value="SKI"/>
    <property type="match status" value="1"/>
</dbReference>
<evidence type="ECO:0000313" key="9">
    <source>
        <dbReference type="Proteomes" id="UP001629113"/>
    </source>
</evidence>
<reference evidence="8 9" key="1">
    <citation type="submission" date="2024-06" db="EMBL/GenBank/DDBJ databases">
        <title>Complete genome of Phlyctema vagabunda strain 19-DSS-EL-015.</title>
        <authorList>
            <person name="Fiorenzani C."/>
        </authorList>
    </citation>
    <scope>NUCLEOTIDE SEQUENCE [LARGE SCALE GENOMIC DNA]</scope>
    <source>
        <strain evidence="8 9">19-DSS-EL-015</strain>
    </source>
</reference>
<evidence type="ECO:0000256" key="3">
    <source>
        <dbReference type="SAM" id="Coils"/>
    </source>
</evidence>
<evidence type="ECO:0000256" key="1">
    <source>
        <dbReference type="ARBA" id="ARBA00006477"/>
    </source>
</evidence>
<feature type="coiled-coil region" evidence="3">
    <location>
        <begin position="680"/>
        <end position="710"/>
    </location>
</feature>
<dbReference type="InterPro" id="IPR031322">
    <property type="entry name" value="Shikimate/glucono_kinase"/>
</dbReference>
<dbReference type="InterPro" id="IPR046346">
    <property type="entry name" value="Aminoacid_DH-like_N_sf"/>
</dbReference>
<dbReference type="Gene3D" id="3.20.20.70">
    <property type="entry name" value="Aldolase class I"/>
    <property type="match status" value="1"/>
</dbReference>
<proteinExistence type="inferred from homology"/>
<dbReference type="InterPro" id="IPR006151">
    <property type="entry name" value="Shikm_DH/Glu-tRNA_Rdtase"/>
</dbReference>
<dbReference type="Pfam" id="PF01488">
    <property type="entry name" value="Shikimate_DH"/>
    <property type="match status" value="1"/>
</dbReference>
<dbReference type="PANTHER" id="PTHR21090:SF17">
    <property type="entry name" value="QUINATE REPRESSOR PROTEIN"/>
    <property type="match status" value="1"/>
</dbReference>
<comment type="caution">
    <text evidence="8">The sequence shown here is derived from an EMBL/GenBank/DDBJ whole genome shotgun (WGS) entry which is preliminary data.</text>
</comment>
<evidence type="ECO:0000313" key="8">
    <source>
        <dbReference type="EMBL" id="KAL3426794.1"/>
    </source>
</evidence>
<gene>
    <name evidence="8" type="ORF">PVAG01_00303</name>
</gene>
<feature type="domain" description="Shikimate dehydrogenase substrate binding N-terminal" evidence="6">
    <location>
        <begin position="491"/>
        <end position="571"/>
    </location>
</feature>
<dbReference type="Pfam" id="PF01487">
    <property type="entry name" value="DHquinase_I"/>
    <property type="match status" value="1"/>
</dbReference>
<evidence type="ECO:0000256" key="2">
    <source>
        <dbReference type="ARBA" id="ARBA00009349"/>
    </source>
</evidence>
<accession>A0ABR4PTV4</accession>
<dbReference type="SUPFAM" id="SSF53223">
    <property type="entry name" value="Aminoacid dehydrogenase-like, N-terminal domain"/>
    <property type="match status" value="1"/>
</dbReference>
<dbReference type="Proteomes" id="UP001629113">
    <property type="component" value="Unassembled WGS sequence"/>
</dbReference>
<dbReference type="PRINTS" id="PR01100">
    <property type="entry name" value="SHIKIMTKNASE"/>
</dbReference>
<keyword evidence="9" id="KW-1185">Reference proteome</keyword>
<dbReference type="EMBL" id="JBFCZG010000001">
    <property type="protein sequence ID" value="KAL3426794.1"/>
    <property type="molecule type" value="Genomic_DNA"/>
</dbReference>
<evidence type="ECO:0000259" key="5">
    <source>
        <dbReference type="Pfam" id="PF01488"/>
    </source>
</evidence>
<dbReference type="SUPFAM" id="SSF52540">
    <property type="entry name" value="P-loop containing nucleoside triphosphate hydrolases"/>
    <property type="match status" value="1"/>
</dbReference>
<dbReference type="Pfam" id="PF08501">
    <property type="entry name" value="Shikimate_dh_N"/>
    <property type="match status" value="1"/>
</dbReference>
<dbReference type="InterPro" id="IPR027417">
    <property type="entry name" value="P-loop_NTPase"/>
</dbReference>
<comment type="similarity">
    <text evidence="2">In the N-terminal section; belongs to the shikimate kinase family.</text>
</comment>
<dbReference type="SUPFAM" id="SSF51569">
    <property type="entry name" value="Aldolase"/>
    <property type="match status" value="1"/>
</dbReference>
<feature type="region of interest" description="Disordered" evidence="4">
    <location>
        <begin position="1"/>
        <end position="26"/>
    </location>
</feature>
<dbReference type="InterPro" id="IPR036291">
    <property type="entry name" value="NAD(P)-bd_dom_sf"/>
</dbReference>
<dbReference type="InterPro" id="IPR041121">
    <property type="entry name" value="SDH_C"/>
</dbReference>
<dbReference type="SUPFAM" id="SSF51735">
    <property type="entry name" value="NAD(P)-binding Rossmann-fold domains"/>
    <property type="match status" value="1"/>
</dbReference>
<organism evidence="8 9">
    <name type="scientific">Phlyctema vagabunda</name>
    <dbReference type="NCBI Taxonomy" id="108571"/>
    <lineage>
        <taxon>Eukaryota</taxon>
        <taxon>Fungi</taxon>
        <taxon>Dikarya</taxon>
        <taxon>Ascomycota</taxon>
        <taxon>Pezizomycotina</taxon>
        <taxon>Leotiomycetes</taxon>
        <taxon>Helotiales</taxon>
        <taxon>Dermateaceae</taxon>
        <taxon>Phlyctema</taxon>
    </lineage>
</organism>
<keyword evidence="3" id="KW-0175">Coiled coil</keyword>
<dbReference type="PANTHER" id="PTHR21090">
    <property type="entry name" value="AROM/DEHYDROQUINATE SYNTHASE"/>
    <property type="match status" value="1"/>
</dbReference>
<feature type="domain" description="Quinate/shikimate 5-dehydrogenase/glutamyl-tRNA reductase" evidence="5">
    <location>
        <begin position="630"/>
        <end position="679"/>
    </location>
</feature>
<name>A0ABR4PTV4_9HELO</name>
<dbReference type="Gene3D" id="3.40.50.720">
    <property type="entry name" value="NAD(P)-binding Rossmann-like Domain"/>
    <property type="match status" value="1"/>
</dbReference>
<dbReference type="InterPro" id="IPR013708">
    <property type="entry name" value="Shikimate_DH-bd_N"/>
</dbReference>
<sequence>MIFQNNEMGPKDHNQQTPPLPNFDSDPRVQLRTHEKTKSRKLFSPDASIVLIGIRGSGKRSLGFIAATALGWRFITEDHYFEAVTGTSRAAYLQQHGHDDFRRKDGEVVRLMLERHKTRCVIECGLGSLVMDAKAYLREFCKTNPVVHVRRRMDRIQQLLRLSDDQARLMEHSDLGHPFCSNFEYYNLYDQNCERYREDGAQDPRLQAFPFKLKATKEDFLAFIRTIAGPANPPNSLLQHISVTTTPVELREYTHAVRVRYSEIVNGSVEIRELESSEDAIEYIVDVFNESSISVISKHVATIRRLVGVPVMFSVEGEPKNNRSIRFGLLLHALRLAVDFLIVDVDDEDYRLSKLIEAKGPTKVIGNFVDANPAVGAWTSRGRYARYQAAEQMGCDMVRISQPALSSSDNEDVADFRKRVKALPGLHLPLIAYNSGREGFESLITNHVLTPVRRPRALPGNMFSQEEMITAREAMQELYTRGVLQPLHFYLFGEGISHSLAAFMHNAAYEICGLNFDYEIRETTALGDLHAASRDPHFGGCSISHPFKVSVYHNLADMSHRAQAIGAVNTLLPLRASPDGKPDTLGDQLSHRGRVGPVAGWYGDNTDWIGMTTCIQRNLSPRNVIQPTKTTGLVLGAGGMARAAVYSLLQLRCRRVYIYNRSPSNAQNVADHFNSWLSKQGRLEQDLDALQQKQEKLEQKVEVLQSKQESWPSSHSLPTMVISCVPAHSIDGRPSSDYELPAQWLSSSTGGVLLDMAYKPLNTPLLQQVRRLRAETGQAWVPVDGLEMVPEQGIAQFELMTGRKAPRGQMRAAIKRRYQDSETV</sequence>
<dbReference type="InterPro" id="IPR013785">
    <property type="entry name" value="Aldolase_TIM"/>
</dbReference>
<evidence type="ECO:0000256" key="4">
    <source>
        <dbReference type="SAM" id="MobiDB-lite"/>
    </source>
</evidence>
<dbReference type="Pfam" id="PF18317">
    <property type="entry name" value="SDH_C"/>
    <property type="match status" value="1"/>
</dbReference>